<evidence type="ECO:0000313" key="2">
    <source>
        <dbReference type="Proteomes" id="UP001054902"/>
    </source>
</evidence>
<evidence type="ECO:0000313" key="1">
    <source>
        <dbReference type="EMBL" id="GFH54424.1"/>
    </source>
</evidence>
<organism evidence="1 2">
    <name type="scientific">Chaetoceros tenuissimus</name>
    <dbReference type="NCBI Taxonomy" id="426638"/>
    <lineage>
        <taxon>Eukaryota</taxon>
        <taxon>Sar</taxon>
        <taxon>Stramenopiles</taxon>
        <taxon>Ochrophyta</taxon>
        <taxon>Bacillariophyta</taxon>
        <taxon>Coscinodiscophyceae</taxon>
        <taxon>Chaetocerotophycidae</taxon>
        <taxon>Chaetocerotales</taxon>
        <taxon>Chaetocerotaceae</taxon>
        <taxon>Chaetoceros</taxon>
    </lineage>
</organism>
<dbReference type="EMBL" id="BLLK01000047">
    <property type="protein sequence ID" value="GFH54424.1"/>
    <property type="molecule type" value="Genomic_DNA"/>
</dbReference>
<sequence length="174" mass="20711">MPPKRTSPTPTSRQPTPTRDMLIVQCSKCPKRGKATCSQQACLKCCTDESCSGHYEQRQYQIQKDLILKSQHPINLEAKKIRELKTQPGAFHEPALKYMNESLLIWSFDEYMKNQKWKDDSIRKSRRFVEGNLYKMFKFKERKQFGLPYKKESRRIRFKRVVDHLYRESLNSSK</sequence>
<dbReference type="Proteomes" id="UP001054902">
    <property type="component" value="Unassembled WGS sequence"/>
</dbReference>
<reference evidence="1 2" key="1">
    <citation type="journal article" date="2021" name="Sci. Rep.">
        <title>The genome of the diatom Chaetoceros tenuissimus carries an ancient integrated fragment of an extant virus.</title>
        <authorList>
            <person name="Hongo Y."/>
            <person name="Kimura K."/>
            <person name="Takaki Y."/>
            <person name="Yoshida Y."/>
            <person name="Baba S."/>
            <person name="Kobayashi G."/>
            <person name="Nagasaki K."/>
            <person name="Hano T."/>
            <person name="Tomaru Y."/>
        </authorList>
    </citation>
    <scope>NUCLEOTIDE SEQUENCE [LARGE SCALE GENOMIC DNA]</scope>
    <source>
        <strain evidence="1 2">NIES-3715</strain>
    </source>
</reference>
<dbReference type="AlphaFoldDB" id="A0AAD3H913"/>
<keyword evidence="2" id="KW-1185">Reference proteome</keyword>
<accession>A0AAD3H913</accession>
<name>A0AAD3H913_9STRA</name>
<comment type="caution">
    <text evidence="1">The sequence shown here is derived from an EMBL/GenBank/DDBJ whole genome shotgun (WGS) entry which is preliminary data.</text>
</comment>
<protein>
    <submittedName>
        <fullName evidence="1">Uncharacterized protein</fullName>
    </submittedName>
</protein>
<proteinExistence type="predicted"/>
<gene>
    <name evidence="1" type="ORF">CTEN210_10900</name>
</gene>